<accession>A0ABP0DRP6</accession>
<organism evidence="2 3">
    <name type="scientific">Sporothrix epigloea</name>
    <dbReference type="NCBI Taxonomy" id="1892477"/>
    <lineage>
        <taxon>Eukaryota</taxon>
        <taxon>Fungi</taxon>
        <taxon>Dikarya</taxon>
        <taxon>Ascomycota</taxon>
        <taxon>Pezizomycotina</taxon>
        <taxon>Sordariomycetes</taxon>
        <taxon>Sordariomycetidae</taxon>
        <taxon>Ophiostomatales</taxon>
        <taxon>Ophiostomataceae</taxon>
        <taxon>Sporothrix</taxon>
    </lineage>
</organism>
<proteinExistence type="predicted"/>
<dbReference type="Pfam" id="PF09692">
    <property type="entry name" value="Arb1"/>
    <property type="match status" value="1"/>
</dbReference>
<reference evidence="2 3" key="1">
    <citation type="submission" date="2024-01" db="EMBL/GenBank/DDBJ databases">
        <authorList>
            <person name="Allen C."/>
            <person name="Tagirdzhanova G."/>
        </authorList>
    </citation>
    <scope>NUCLEOTIDE SEQUENCE [LARGE SCALE GENOMIC DNA]</scope>
    <source>
        <strain evidence="2 3">CBS 119000</strain>
    </source>
</reference>
<gene>
    <name evidence="2" type="ORF">SEPCBS119000_004133</name>
</gene>
<feature type="region of interest" description="Disordered" evidence="1">
    <location>
        <begin position="1"/>
        <end position="65"/>
    </location>
</feature>
<name>A0ABP0DRP6_9PEZI</name>
<dbReference type="Proteomes" id="UP001642502">
    <property type="component" value="Unassembled WGS sequence"/>
</dbReference>
<dbReference type="EMBL" id="CAWUON010000060">
    <property type="protein sequence ID" value="CAK7270524.1"/>
    <property type="molecule type" value="Genomic_DNA"/>
</dbReference>
<feature type="compositionally biased region" description="Basic and acidic residues" evidence="1">
    <location>
        <begin position="476"/>
        <end position="485"/>
    </location>
</feature>
<feature type="compositionally biased region" description="Basic and acidic residues" evidence="1">
    <location>
        <begin position="1"/>
        <end position="13"/>
    </location>
</feature>
<keyword evidence="3" id="KW-1185">Reference proteome</keyword>
<feature type="region of interest" description="Disordered" evidence="1">
    <location>
        <begin position="476"/>
        <end position="506"/>
    </location>
</feature>
<dbReference type="InterPro" id="IPR018606">
    <property type="entry name" value="Arb1"/>
</dbReference>
<evidence type="ECO:0000256" key="1">
    <source>
        <dbReference type="SAM" id="MobiDB-lite"/>
    </source>
</evidence>
<comment type="caution">
    <text evidence="2">The sequence shown here is derived from an EMBL/GenBank/DDBJ whole genome shotgun (WGS) entry which is preliminary data.</text>
</comment>
<feature type="compositionally biased region" description="Low complexity" evidence="1">
    <location>
        <begin position="14"/>
        <end position="26"/>
    </location>
</feature>
<protein>
    <submittedName>
        <fullName evidence="2">Uncharacterized protein</fullName>
    </submittedName>
</protein>
<sequence length="506" mass="56832">MSLTEENQKKPDETTVATEPVPETITSIKPDDHPTNSTRTVGMQEGAAVGRKKKKSKSLANRGPTALPKRCGTGFEEFYAEPPLTVIEYEEEMDLYHARIETCIQRYRARRRLDNERTNIFNRYLRMGGIDCNPRMFNGAADFEEGETMTKDDVRALTATDVVPRAGSKTSKFYATDNAHMWTVDFSGVVAGFLSVSLFAIGGSNERLMMVGIDVVDNFLRYLQHHDVCPEYEADIHTSRAICEKAKIELPNCLRVLPRMPGQFNLACTKLFCNKLQHQAFDDGLHPLDSIADHNWDARHVFQTTVEIHENIIGSKAKQMVDEGINSVQIMKTQEMELEITRLIRSPKGVKERYEAMANSTAESMQLDENALKKGNGTVSGDGSSVKVAGIVIAKLYDIERGIANQPHPTADELTAHGFQAFLLDRDIMDLLCVGVKLRVVMHELNCEINFVSAVKEILPSFYLFLPQELMIDWTEPKPNDREAPSAENPDAEEDVAEKELDDDKE</sequence>
<evidence type="ECO:0000313" key="3">
    <source>
        <dbReference type="Proteomes" id="UP001642502"/>
    </source>
</evidence>
<evidence type="ECO:0000313" key="2">
    <source>
        <dbReference type="EMBL" id="CAK7270524.1"/>
    </source>
</evidence>